<feature type="domain" description="Peptidase M16 C-terminal" evidence="11">
    <location>
        <begin position="668"/>
        <end position="848"/>
    </location>
</feature>
<dbReference type="RefSeq" id="WP_274142286.1">
    <property type="nucleotide sequence ID" value="NZ_JAJUBB010000007.1"/>
</dbReference>
<comment type="similarity">
    <text evidence="2 8">Belongs to the peptidase M16 family.</text>
</comment>
<dbReference type="PROSITE" id="PS51257">
    <property type="entry name" value="PROKAR_LIPOPROTEIN"/>
    <property type="match status" value="1"/>
</dbReference>
<evidence type="ECO:0000259" key="10">
    <source>
        <dbReference type="Pfam" id="PF00675"/>
    </source>
</evidence>
<keyword evidence="4" id="KW-0479">Metal-binding</keyword>
<feature type="domain" description="Peptidase M16 C-terminal" evidence="11">
    <location>
        <begin position="199"/>
        <end position="373"/>
    </location>
</feature>
<keyword evidence="6" id="KW-0862">Zinc</keyword>
<protein>
    <submittedName>
        <fullName evidence="12">Insulinase family protein</fullName>
    </submittedName>
</protein>
<gene>
    <name evidence="12" type="ORF">LRP49_11265</name>
</gene>
<keyword evidence="7" id="KW-0482">Metalloprotease</keyword>
<feature type="signal peptide" evidence="9">
    <location>
        <begin position="1"/>
        <end position="22"/>
    </location>
</feature>
<name>A0ABT5QLM8_9GAMM</name>
<dbReference type="InterPro" id="IPR007863">
    <property type="entry name" value="Peptidase_M16_C"/>
</dbReference>
<evidence type="ECO:0000256" key="9">
    <source>
        <dbReference type="SAM" id="SignalP"/>
    </source>
</evidence>
<comment type="cofactor">
    <cofactor evidence="1">
        <name>Zn(2+)</name>
        <dbReference type="ChEBI" id="CHEBI:29105"/>
    </cofactor>
</comment>
<feature type="domain" description="Peptidase M16 N-terminal" evidence="10">
    <location>
        <begin position="45"/>
        <end position="160"/>
    </location>
</feature>
<dbReference type="InterPro" id="IPR050626">
    <property type="entry name" value="Peptidase_M16"/>
</dbReference>
<sequence>MRKFILTFLLIGLVGCQTTSQAPVTNDPDWVVGTLENGLTYHIYPNDKDEAVSVRLVFNVGSLQETDSQLGYAHFLEHMAFNGSTHFKRNEIDAFLRSVGVTMGHGANAFTSAYETVYFVDLPDNSSLEKTVTWFSDIAYGLDLDAQAIEGEIGVVHGEWLQASAQGKPYGYAIYEHIADQSKLGTRDPIGTDVSIKAVDKEGLTAFYNKWYQPQLAHVVISGDVNQQDALNLLEEKFGLWKKGTTPVPEKYIAPPAKGEPAVLSDTGSEGASIAYVFDMGEARFETEGELFESWTEDAAISLISSKISDVMLGVTGDALGAQVFKFQAGGREYLLIRAQIPRDMRDEVQNAISREIAGLRDKGATENAVNNMRWFPGNRKSAKEDDKNLTTKDRTNFYTFALLNEYPVLSVDETMRLRLSWSQYLTRGAFNKRLKSILSSPPAIYAFYDGGEVEEEVAQSVASATDVLLAKGKSKQLTGKQILAGAKGSGSVLEERQEATDLHVWSLSNGVEVWYQRNAKAGNDVRMAIGSKGGRSMLTSDLNAASYLLADTLFLSGLGGMDTQTLLTYINERGIAFWPDITPTRHAIQVYSHKRSVSDALVILHHILSEPLLDESALKMAKRTLTNESYNFSTSVGGIYDQGVFDWLRGDNSAYQFASTDDVMLTTLEQVESAHRALFNQSNPITLYIYANVDPKRLKRAVEKNIASVVFEEDAGIPLNTQQSTWAKEVSPVLSVSQEEPNKALSALYVLSDAKNDMSAKTVFIDELVNRIAYTRTFDEVREAQSLTYTPNVWELSVDNEATTGWGFAAVVEPVNAKRTNQVFEEIVAGLSKGITESEFEFVSKQLKEAMQDNDINADVQTNMYGRYLFNGWGVDTLLNVNETVDSITFDEVNNRTKLIFGANSKLVKGYNMPAGQFAPR</sequence>
<evidence type="ECO:0000259" key="11">
    <source>
        <dbReference type="Pfam" id="PF05193"/>
    </source>
</evidence>
<keyword evidence="9" id="KW-0732">Signal</keyword>
<dbReference type="SUPFAM" id="SSF63411">
    <property type="entry name" value="LuxS/MPP-like metallohydrolase"/>
    <property type="match status" value="3"/>
</dbReference>
<dbReference type="PANTHER" id="PTHR43690">
    <property type="entry name" value="NARDILYSIN"/>
    <property type="match status" value="1"/>
</dbReference>
<evidence type="ECO:0000256" key="3">
    <source>
        <dbReference type="ARBA" id="ARBA00022670"/>
    </source>
</evidence>
<dbReference type="Pfam" id="PF00675">
    <property type="entry name" value="Peptidase_M16"/>
    <property type="match status" value="1"/>
</dbReference>
<evidence type="ECO:0000313" key="12">
    <source>
        <dbReference type="EMBL" id="MDD1781774.1"/>
    </source>
</evidence>
<evidence type="ECO:0000256" key="4">
    <source>
        <dbReference type="ARBA" id="ARBA00022723"/>
    </source>
</evidence>
<proteinExistence type="inferred from homology"/>
<feature type="chain" id="PRO_5045643550" evidence="9">
    <location>
        <begin position="23"/>
        <end position="922"/>
    </location>
</feature>
<evidence type="ECO:0000313" key="13">
    <source>
        <dbReference type="Proteomes" id="UP001149821"/>
    </source>
</evidence>
<dbReference type="Pfam" id="PF05193">
    <property type="entry name" value="Peptidase_M16_C"/>
    <property type="match status" value="2"/>
</dbReference>
<evidence type="ECO:0000256" key="1">
    <source>
        <dbReference type="ARBA" id="ARBA00001947"/>
    </source>
</evidence>
<dbReference type="InterPro" id="IPR001431">
    <property type="entry name" value="Pept_M16_Zn_BS"/>
</dbReference>
<evidence type="ECO:0000256" key="2">
    <source>
        <dbReference type="ARBA" id="ARBA00007261"/>
    </source>
</evidence>
<dbReference type="InterPro" id="IPR011249">
    <property type="entry name" value="Metalloenz_LuxS/M16"/>
</dbReference>
<evidence type="ECO:0000256" key="5">
    <source>
        <dbReference type="ARBA" id="ARBA00022801"/>
    </source>
</evidence>
<keyword evidence="5" id="KW-0378">Hydrolase</keyword>
<evidence type="ECO:0000256" key="7">
    <source>
        <dbReference type="ARBA" id="ARBA00023049"/>
    </source>
</evidence>
<dbReference type="Gene3D" id="3.30.830.10">
    <property type="entry name" value="Metalloenzyme, LuxS/M16 peptidase-like"/>
    <property type="match status" value="4"/>
</dbReference>
<dbReference type="InterPro" id="IPR011765">
    <property type="entry name" value="Pept_M16_N"/>
</dbReference>
<comment type="caution">
    <text evidence="12">The sequence shown here is derived from an EMBL/GenBank/DDBJ whole genome shotgun (WGS) entry which is preliminary data.</text>
</comment>
<dbReference type="PANTHER" id="PTHR43690:SF17">
    <property type="entry name" value="PROTEIN YHJJ"/>
    <property type="match status" value="1"/>
</dbReference>
<reference evidence="12" key="1">
    <citation type="submission" date="2021-12" db="EMBL/GenBank/DDBJ databases">
        <title>Enterovibrio ZSDZ35 sp. nov. and Enterovibrio ZSDZ42 sp. nov., isolated from coastal seawater in Qingdao.</title>
        <authorList>
            <person name="Zhang P."/>
        </authorList>
    </citation>
    <scope>NUCLEOTIDE SEQUENCE</scope>
    <source>
        <strain evidence="12">ZSDZ35</strain>
    </source>
</reference>
<dbReference type="EMBL" id="JAJUBB010000007">
    <property type="protein sequence ID" value="MDD1781774.1"/>
    <property type="molecule type" value="Genomic_DNA"/>
</dbReference>
<dbReference type="PROSITE" id="PS00143">
    <property type="entry name" value="INSULINASE"/>
    <property type="match status" value="1"/>
</dbReference>
<keyword evidence="13" id="KW-1185">Reference proteome</keyword>
<accession>A0ABT5QLM8</accession>
<evidence type="ECO:0000256" key="6">
    <source>
        <dbReference type="ARBA" id="ARBA00022833"/>
    </source>
</evidence>
<evidence type="ECO:0000256" key="8">
    <source>
        <dbReference type="RuleBase" id="RU004447"/>
    </source>
</evidence>
<dbReference type="Proteomes" id="UP001149821">
    <property type="component" value="Unassembled WGS sequence"/>
</dbReference>
<organism evidence="12 13">
    <name type="scientific">Enterovibrio qingdaonensis</name>
    <dbReference type="NCBI Taxonomy" id="2899818"/>
    <lineage>
        <taxon>Bacteria</taxon>
        <taxon>Pseudomonadati</taxon>
        <taxon>Pseudomonadota</taxon>
        <taxon>Gammaproteobacteria</taxon>
        <taxon>Vibrionales</taxon>
        <taxon>Vibrionaceae</taxon>
        <taxon>Enterovibrio</taxon>
    </lineage>
</organism>
<keyword evidence="3" id="KW-0645">Protease</keyword>